<dbReference type="OrthoDB" id="3705915at2759"/>
<evidence type="ECO:0000256" key="5">
    <source>
        <dbReference type="PIRSR" id="PIRSR602401-1"/>
    </source>
</evidence>
<dbReference type="Gramene" id="C.cajan_47626.t">
    <property type="protein sequence ID" value="C.cajan_47626.t"/>
    <property type="gene ID" value="C.cajan_47626"/>
</dbReference>
<keyword evidence="8" id="KW-1185">Reference proteome</keyword>
<sequence>MEYLTSLLIFFGLASIHVLVSIFKTLKSSKYPPGPRPFPIIGNSLELGNQPHQALAKLSQIHGPIITLKLGSITTIVISSPQLAKEVLHKNDHIFSSRTLTDASRALDHHILSVSWLPPLAQWRTLRRICATEVFSSQKLDSTRALRQRKVQELLDYIKERSKKCEALDIGEVVLVTLLNSISNTLFSMDLAHYSSDKSHEFKGIIWGIMEESGRPNVVDFFPILRLLDPQGARRRMNGYFEKLISFFDGLVEERLRLRASKNESMACNNDVLDSVLELMLEDNSQVTRPHALHLFADLFVAGADTTSSTVEWAMTELLRNPEKLEKVKQEFEHILTNGEHIEESHISKLPYLQAVVKETFRMHPPAPLLLPRKSDIDAEIGGFMVPKSAQIMVNVWAMGRDSSIWTNPNQFLPERFLDTDTNFKGQHLELIPFGAGRRICPGLPFAFRTVHVTLASLLYNYDWKLADGIKPQDIDMSEIFGLTLHKAQPLRVVPILK</sequence>
<dbReference type="GO" id="GO:0020037">
    <property type="term" value="F:heme binding"/>
    <property type="evidence" value="ECO:0007669"/>
    <property type="project" value="InterPro"/>
</dbReference>
<keyword evidence="2 5" id="KW-0479">Metal-binding</keyword>
<keyword evidence="5 6" id="KW-0349">Heme</keyword>
<dbReference type="FunFam" id="1.10.630.10:FF:000007">
    <property type="entry name" value="Cytochrome P450 76C4"/>
    <property type="match status" value="1"/>
</dbReference>
<gene>
    <name evidence="7" type="ORF">KK1_048764</name>
</gene>
<reference evidence="7" key="1">
    <citation type="journal article" date="2012" name="Nat. Biotechnol.">
        <title>Draft genome sequence of pigeonpea (Cajanus cajan), an orphan legume crop of resource-poor farmers.</title>
        <authorList>
            <person name="Varshney R.K."/>
            <person name="Chen W."/>
            <person name="Li Y."/>
            <person name="Bharti A.K."/>
            <person name="Saxena R.K."/>
            <person name="Schlueter J.A."/>
            <person name="Donoghue M.T."/>
            <person name="Azam S."/>
            <person name="Fan G."/>
            <person name="Whaley A.M."/>
            <person name="Farmer A.D."/>
            <person name="Sheridan J."/>
            <person name="Iwata A."/>
            <person name="Tuteja R."/>
            <person name="Penmetsa R.V."/>
            <person name="Wu W."/>
            <person name="Upadhyaya H.D."/>
            <person name="Yang S.P."/>
            <person name="Shah T."/>
            <person name="Saxena K.B."/>
            <person name="Michael T."/>
            <person name="McCombie W.R."/>
            <person name="Yang B."/>
            <person name="Zhang G."/>
            <person name="Yang H."/>
            <person name="Wang J."/>
            <person name="Spillane C."/>
            <person name="Cook D.R."/>
            <person name="May G.D."/>
            <person name="Xu X."/>
            <person name="Jackson S.A."/>
        </authorList>
    </citation>
    <scope>NUCLEOTIDE SEQUENCE [LARGE SCALE GENOMIC DNA]</scope>
</reference>
<keyword evidence="3 6" id="KW-0560">Oxidoreductase</keyword>
<evidence type="ECO:0000256" key="4">
    <source>
        <dbReference type="ARBA" id="ARBA00023004"/>
    </source>
</evidence>
<evidence type="ECO:0000313" key="8">
    <source>
        <dbReference type="Proteomes" id="UP000075243"/>
    </source>
</evidence>
<name>A0A151QLM6_CAJCA</name>
<dbReference type="GO" id="GO:0005506">
    <property type="term" value="F:iron ion binding"/>
    <property type="evidence" value="ECO:0007669"/>
    <property type="project" value="InterPro"/>
</dbReference>
<dbReference type="Pfam" id="PF00067">
    <property type="entry name" value="p450"/>
    <property type="match status" value="1"/>
</dbReference>
<dbReference type="EMBL" id="KQ486343">
    <property type="protein sequence ID" value="KYP31174.1"/>
    <property type="molecule type" value="Genomic_DNA"/>
</dbReference>
<evidence type="ECO:0000256" key="1">
    <source>
        <dbReference type="ARBA" id="ARBA00010617"/>
    </source>
</evidence>
<dbReference type="GO" id="GO:0016705">
    <property type="term" value="F:oxidoreductase activity, acting on paired donors, with incorporation or reduction of molecular oxygen"/>
    <property type="evidence" value="ECO:0007669"/>
    <property type="project" value="InterPro"/>
</dbReference>
<proteinExistence type="inferred from homology"/>
<dbReference type="PANTHER" id="PTHR47950">
    <property type="entry name" value="CYTOCHROME P450, FAMILY 76, SUBFAMILY C, POLYPEPTIDE 5-RELATED"/>
    <property type="match status" value="1"/>
</dbReference>
<dbReference type="InterPro" id="IPR036396">
    <property type="entry name" value="Cyt_P450_sf"/>
</dbReference>
<evidence type="ECO:0000256" key="2">
    <source>
        <dbReference type="ARBA" id="ARBA00022723"/>
    </source>
</evidence>
<dbReference type="PRINTS" id="PR00385">
    <property type="entry name" value="P450"/>
</dbReference>
<dbReference type="GO" id="GO:0004497">
    <property type="term" value="F:monooxygenase activity"/>
    <property type="evidence" value="ECO:0007669"/>
    <property type="project" value="UniProtKB-KW"/>
</dbReference>
<dbReference type="CDD" id="cd11073">
    <property type="entry name" value="CYP76-like"/>
    <property type="match status" value="1"/>
</dbReference>
<keyword evidence="4 5" id="KW-0408">Iron</keyword>
<dbReference type="InterPro" id="IPR002401">
    <property type="entry name" value="Cyt_P450_E_grp-I"/>
</dbReference>
<dbReference type="SUPFAM" id="SSF48264">
    <property type="entry name" value="Cytochrome P450"/>
    <property type="match status" value="1"/>
</dbReference>
<feature type="binding site" description="axial binding residue" evidence="5">
    <location>
        <position position="441"/>
    </location>
    <ligand>
        <name>heme</name>
        <dbReference type="ChEBI" id="CHEBI:30413"/>
    </ligand>
    <ligandPart>
        <name>Fe</name>
        <dbReference type="ChEBI" id="CHEBI:18248"/>
    </ligandPart>
</feature>
<comment type="cofactor">
    <cofactor evidence="5">
        <name>heme</name>
        <dbReference type="ChEBI" id="CHEBI:30413"/>
    </cofactor>
</comment>
<dbReference type="PANTHER" id="PTHR47950:SF30">
    <property type="entry name" value="CYTOCHROME P450 FAMILY PROTEIN"/>
    <property type="match status" value="1"/>
</dbReference>
<evidence type="ECO:0000256" key="6">
    <source>
        <dbReference type="RuleBase" id="RU000461"/>
    </source>
</evidence>
<dbReference type="Proteomes" id="UP000075243">
    <property type="component" value="Unassembled WGS sequence"/>
</dbReference>
<protein>
    <submittedName>
        <fullName evidence="7">Cytochrome P450 76C4</fullName>
    </submittedName>
</protein>
<dbReference type="Gene3D" id="1.10.630.10">
    <property type="entry name" value="Cytochrome P450"/>
    <property type="match status" value="1"/>
</dbReference>
<dbReference type="AlphaFoldDB" id="A0A151QLM6"/>
<dbReference type="InterPro" id="IPR017972">
    <property type="entry name" value="Cyt_P450_CS"/>
</dbReference>
<keyword evidence="6" id="KW-0503">Monooxygenase</keyword>
<evidence type="ECO:0000313" key="7">
    <source>
        <dbReference type="EMBL" id="KYP31174.1"/>
    </source>
</evidence>
<comment type="similarity">
    <text evidence="1 6">Belongs to the cytochrome P450 family.</text>
</comment>
<accession>A0A151QLM6</accession>
<dbReference type="STRING" id="3821.A0A151QLM6"/>
<dbReference type="InterPro" id="IPR001128">
    <property type="entry name" value="Cyt_P450"/>
</dbReference>
<evidence type="ECO:0000256" key="3">
    <source>
        <dbReference type="ARBA" id="ARBA00023002"/>
    </source>
</evidence>
<dbReference type="PRINTS" id="PR00463">
    <property type="entry name" value="EP450I"/>
</dbReference>
<organism evidence="7 8">
    <name type="scientific">Cajanus cajan</name>
    <name type="common">Pigeon pea</name>
    <name type="synonym">Cajanus indicus</name>
    <dbReference type="NCBI Taxonomy" id="3821"/>
    <lineage>
        <taxon>Eukaryota</taxon>
        <taxon>Viridiplantae</taxon>
        <taxon>Streptophyta</taxon>
        <taxon>Embryophyta</taxon>
        <taxon>Tracheophyta</taxon>
        <taxon>Spermatophyta</taxon>
        <taxon>Magnoliopsida</taxon>
        <taxon>eudicotyledons</taxon>
        <taxon>Gunneridae</taxon>
        <taxon>Pentapetalae</taxon>
        <taxon>rosids</taxon>
        <taxon>fabids</taxon>
        <taxon>Fabales</taxon>
        <taxon>Fabaceae</taxon>
        <taxon>Papilionoideae</taxon>
        <taxon>50 kb inversion clade</taxon>
        <taxon>NPAAA clade</taxon>
        <taxon>indigoferoid/millettioid clade</taxon>
        <taxon>Phaseoleae</taxon>
        <taxon>Cajanus</taxon>
    </lineage>
</organism>
<dbReference type="PROSITE" id="PS00086">
    <property type="entry name" value="CYTOCHROME_P450"/>
    <property type="match status" value="1"/>
</dbReference>
<dbReference type="OMA" id="HRCSEDN"/>